<dbReference type="Proteomes" id="UP000095287">
    <property type="component" value="Unplaced"/>
</dbReference>
<accession>A0A1I7YRX9</accession>
<name>A0A1I7YRX9_9BILA</name>
<evidence type="ECO:0000313" key="1">
    <source>
        <dbReference type="Proteomes" id="UP000095287"/>
    </source>
</evidence>
<organism evidence="1 2">
    <name type="scientific">Steinernema glaseri</name>
    <dbReference type="NCBI Taxonomy" id="37863"/>
    <lineage>
        <taxon>Eukaryota</taxon>
        <taxon>Metazoa</taxon>
        <taxon>Ecdysozoa</taxon>
        <taxon>Nematoda</taxon>
        <taxon>Chromadorea</taxon>
        <taxon>Rhabditida</taxon>
        <taxon>Tylenchina</taxon>
        <taxon>Panagrolaimomorpha</taxon>
        <taxon>Strongyloidoidea</taxon>
        <taxon>Steinernematidae</taxon>
        <taxon>Steinernema</taxon>
    </lineage>
</organism>
<dbReference type="AlphaFoldDB" id="A0A1I7YRX9"/>
<protein>
    <submittedName>
        <fullName evidence="2">Uncharacterized protein</fullName>
    </submittedName>
</protein>
<dbReference type="WBParaSite" id="L893_g1910.t1">
    <property type="protein sequence ID" value="L893_g1910.t1"/>
    <property type="gene ID" value="L893_g1910"/>
</dbReference>
<sequence>MSLVSELCSLVRRFRLSTFVFACVRSEALRRLRGFHGPKCVWATMGRCSQVEMTSMLEVTVAAAKNLNELKLEHARFPESKRARIAGLALDSFPSSDISKAFLLIYRTTYTGLPGAESYC</sequence>
<keyword evidence="1" id="KW-1185">Reference proteome</keyword>
<reference evidence="2" key="1">
    <citation type="submission" date="2016-11" db="UniProtKB">
        <authorList>
            <consortium name="WormBaseParasite"/>
        </authorList>
    </citation>
    <scope>IDENTIFICATION</scope>
</reference>
<proteinExistence type="predicted"/>
<evidence type="ECO:0000313" key="2">
    <source>
        <dbReference type="WBParaSite" id="L893_g1910.t1"/>
    </source>
</evidence>